<gene>
    <name evidence="1" type="ORF">FOB26_17150</name>
</gene>
<evidence type="ECO:0000313" key="2">
    <source>
        <dbReference type="Proteomes" id="UP001155820"/>
    </source>
</evidence>
<name>A0AA44EMB1_9HYPH</name>
<dbReference type="Proteomes" id="UP001155820">
    <property type="component" value="Unassembled WGS sequence"/>
</dbReference>
<comment type="caution">
    <text evidence="1">The sequence shown here is derived from an EMBL/GenBank/DDBJ whole genome shotgun (WGS) entry which is preliminary data.</text>
</comment>
<dbReference type="RefSeq" id="WP_172873471.1">
    <property type="nucleotide sequence ID" value="NZ_JABRWL010000005.1"/>
</dbReference>
<evidence type="ECO:0000313" key="1">
    <source>
        <dbReference type="EMBL" id="NRF20788.1"/>
    </source>
</evidence>
<protein>
    <submittedName>
        <fullName evidence="1">Uncharacterized protein</fullName>
    </submittedName>
</protein>
<sequence length="95" mass="10935">MTRSQTEFYELIKEYKTASAFYQDNVEQAESDEASGILVLRDVVGRILLEPCATPEEMVRKVSFILSENFLVEWLGEESDMVRMLLASFMCLKDV</sequence>
<dbReference type="AlphaFoldDB" id="A0AA44EMB1"/>
<proteinExistence type="predicted"/>
<dbReference type="EMBL" id="JABRWM010000006">
    <property type="protein sequence ID" value="NRF20788.1"/>
    <property type="molecule type" value="Genomic_DNA"/>
</dbReference>
<accession>A0AA44EMB1</accession>
<organism evidence="1 2">
    <name type="scientific">Agrobacterium pusense</name>
    <dbReference type="NCBI Taxonomy" id="648995"/>
    <lineage>
        <taxon>Bacteria</taxon>
        <taxon>Pseudomonadati</taxon>
        <taxon>Pseudomonadota</taxon>
        <taxon>Alphaproteobacteria</taxon>
        <taxon>Hyphomicrobiales</taxon>
        <taxon>Rhizobiaceae</taxon>
        <taxon>Rhizobium/Agrobacterium group</taxon>
        <taxon>Agrobacterium</taxon>
    </lineage>
</organism>
<reference evidence="1" key="1">
    <citation type="submission" date="2019-07" db="EMBL/GenBank/DDBJ databases">
        <title>FDA dAtabase for Regulatory Grade micrObial Sequences (FDA-ARGOS): Supporting development and validation of Infectious Disease Dx tests.</title>
        <authorList>
            <person name="Bachman M."/>
            <person name="Young C."/>
            <person name="Tallon L."/>
            <person name="Sadzewicz L."/>
            <person name="Vavikolanu K."/>
            <person name="Mehta A."/>
            <person name="Aluvathingal J."/>
            <person name="Nadendla S."/>
            <person name="Nandy P."/>
            <person name="Geyer C."/>
            <person name="Yan Y."/>
            <person name="Sichtig H."/>
        </authorList>
    </citation>
    <scope>NUCLEOTIDE SEQUENCE</scope>
    <source>
        <strain evidence="1">FDAARGOS_618</strain>
    </source>
</reference>
<keyword evidence="2" id="KW-1185">Reference proteome</keyword>